<comment type="caution">
    <text evidence="2">The sequence shown here is derived from an EMBL/GenBank/DDBJ whole genome shotgun (WGS) entry which is preliminary data.</text>
</comment>
<feature type="compositionally biased region" description="Low complexity" evidence="1">
    <location>
        <begin position="24"/>
        <end position="36"/>
    </location>
</feature>
<feature type="region of interest" description="Disordered" evidence="1">
    <location>
        <begin position="514"/>
        <end position="587"/>
    </location>
</feature>
<feature type="compositionally biased region" description="Low complexity" evidence="1">
    <location>
        <begin position="44"/>
        <end position="83"/>
    </location>
</feature>
<name>A0AAW0F533_9TRYP</name>
<feature type="compositionally biased region" description="Low complexity" evidence="1">
    <location>
        <begin position="732"/>
        <end position="743"/>
    </location>
</feature>
<organism evidence="2 3">
    <name type="scientific">Novymonas esmeraldas</name>
    <dbReference type="NCBI Taxonomy" id="1808958"/>
    <lineage>
        <taxon>Eukaryota</taxon>
        <taxon>Discoba</taxon>
        <taxon>Euglenozoa</taxon>
        <taxon>Kinetoplastea</taxon>
        <taxon>Metakinetoplastina</taxon>
        <taxon>Trypanosomatida</taxon>
        <taxon>Trypanosomatidae</taxon>
        <taxon>Novymonas</taxon>
    </lineage>
</organism>
<accession>A0AAW0F533</accession>
<reference evidence="2 3" key="1">
    <citation type="journal article" date="2021" name="MBio">
        <title>A New Model Trypanosomatid, Novymonas esmeraldas: Genomic Perception of Its 'Candidatus Pandoraea novymonadis' Endosymbiont.</title>
        <authorList>
            <person name="Zakharova A."/>
            <person name="Saura A."/>
            <person name="Butenko A."/>
            <person name="Podesvova L."/>
            <person name="Warmusova S."/>
            <person name="Kostygov A.Y."/>
            <person name="Nenarokova A."/>
            <person name="Lukes J."/>
            <person name="Opperdoes F.R."/>
            <person name="Yurchenko V."/>
        </authorList>
    </citation>
    <scope>NUCLEOTIDE SEQUENCE [LARGE SCALE GENOMIC DNA]</scope>
    <source>
        <strain evidence="2 3">E262AT.01</strain>
    </source>
</reference>
<evidence type="ECO:0000256" key="1">
    <source>
        <dbReference type="SAM" id="MobiDB-lite"/>
    </source>
</evidence>
<gene>
    <name evidence="2" type="ORF">NESM_000231900</name>
</gene>
<dbReference type="EMBL" id="JAECZO010000018">
    <property type="protein sequence ID" value="KAK7201670.1"/>
    <property type="molecule type" value="Genomic_DNA"/>
</dbReference>
<feature type="region of interest" description="Disordered" evidence="1">
    <location>
        <begin position="817"/>
        <end position="836"/>
    </location>
</feature>
<sequence>MRDKGSAAQAIGASSVVTLHKRAAAAATVVGSSTSSLPRAHAFSASSSSSSSRTGGLSASHATPAATSPDALAAPSGAGSARSSSRRLSHSHANGHGDALGRSHAIHSSAAALGGVDRRHSTRLVSLRVDAAASDTAGAASAGRTERADRQARPMPEQHQTGGGDAAGAATRLATRVSPRPAAPSYMRGTDSRPVDTHVTAVASGAGGARSRPHLPAQSPSSPPHHHQQGQRRQSAPEVHVARHGGRMTPSSPALAGERSRSGASAPGARRGGASSGTPAALARVSSLHTSPGAALHRTNTQPSAQHGHLSASSSVSPESPPPPSSSTERAMWSLEVMDRAIYQAVLADPGGAGEVEEVPPVVERPLSFYEQGMVSRHQGNTASHYRRSLQRAQRALLCNSSWMPSTTKLDSRSGAAGAIVVDDLRHVARVIRYALEAKNWQAAIAARAAHAAHCEQLQRDADADATSDTRGTAAAPVVAAAATPVPAVSHDLHRFHPTRGRHGPDADACAIEKEQKDAPPRTDSARGTATRGGGRAASPMRHPVAAPRSNRGRTAATVAANADAERDFSESDAEAGDAPTRCDSAWRPSTAAAAAAARGGAGGAATLSKTSATVKAAAPAERRSSARPQAKASAPTLLDWLADTFGVQRTAAKKKKKVGTPARTPAPAPRVAKATTTTTTTATTATTTTNTVAGVKRSAAAAAAVVAPERSAPPEVRGRGAVDTTPVSPDVAVRGAGVSAAACDRDAAQRPQRRRPPLQLPPAPIPVFDLRSFHSMEVVQALKRVVWWAAVHNFRLLHIQAGTAALAGQGRHQRTASVGASGGADGGHTGAAVLPRGLAHGSQDHRLSPVDSSTSSFDSAAEAAAGDIAPGAAAIYFDTVLLHLRVDLWLLRRAVLTARDRATGIVEVELTPCVEAEAAVRGGETHAGPGEGHAAAVPSIAYFFSSSSRTPR</sequence>
<evidence type="ECO:0000313" key="3">
    <source>
        <dbReference type="Proteomes" id="UP001430356"/>
    </source>
</evidence>
<feature type="compositionally biased region" description="Low complexity" evidence="1">
    <location>
        <begin position="661"/>
        <end position="683"/>
    </location>
</feature>
<feature type="region of interest" description="Disordered" evidence="1">
    <location>
        <begin position="707"/>
        <end position="761"/>
    </location>
</feature>
<feature type="compositionally biased region" description="Low complexity" evidence="1">
    <location>
        <begin position="707"/>
        <end position="716"/>
    </location>
</feature>
<dbReference type="AlphaFoldDB" id="A0AAW0F533"/>
<proteinExistence type="predicted"/>
<protein>
    <submittedName>
        <fullName evidence="2">Uncharacterized protein</fullName>
    </submittedName>
</protein>
<feature type="region of interest" description="Disordered" evidence="1">
    <location>
        <begin position="653"/>
        <end position="683"/>
    </location>
</feature>
<feature type="compositionally biased region" description="Basic and acidic residues" evidence="1">
    <location>
        <begin position="514"/>
        <end position="525"/>
    </location>
</feature>
<feature type="compositionally biased region" description="Gly residues" evidence="1">
    <location>
        <begin position="821"/>
        <end position="830"/>
    </location>
</feature>
<evidence type="ECO:0000313" key="2">
    <source>
        <dbReference type="EMBL" id="KAK7201670.1"/>
    </source>
</evidence>
<keyword evidence="3" id="KW-1185">Reference proteome</keyword>
<feature type="region of interest" description="Disordered" evidence="1">
    <location>
        <begin position="24"/>
        <end position="101"/>
    </location>
</feature>
<feature type="compositionally biased region" description="Low complexity" evidence="1">
    <location>
        <begin position="133"/>
        <end position="143"/>
    </location>
</feature>
<dbReference type="Proteomes" id="UP001430356">
    <property type="component" value="Unassembled WGS sequence"/>
</dbReference>
<feature type="region of interest" description="Disordered" evidence="1">
    <location>
        <begin position="133"/>
        <end position="329"/>
    </location>
</feature>